<dbReference type="GO" id="GO:0015631">
    <property type="term" value="F:tubulin binding"/>
    <property type="evidence" value="ECO:0007669"/>
    <property type="project" value="TreeGrafter"/>
</dbReference>
<evidence type="ECO:0000256" key="3">
    <source>
        <dbReference type="ARBA" id="ARBA00022701"/>
    </source>
</evidence>
<dbReference type="STRING" id="105785.A0A2J7QZ67"/>
<evidence type="ECO:0000313" key="7">
    <source>
        <dbReference type="EMBL" id="PNF33878.1"/>
    </source>
</evidence>
<dbReference type="GO" id="GO:0005524">
    <property type="term" value="F:ATP binding"/>
    <property type="evidence" value="ECO:0007669"/>
    <property type="project" value="UniProtKB-KW"/>
</dbReference>
<evidence type="ECO:0000313" key="8">
    <source>
        <dbReference type="Proteomes" id="UP000235965"/>
    </source>
</evidence>
<keyword evidence="4" id="KW-0547">Nucleotide-binding</keyword>
<evidence type="ECO:0000256" key="4">
    <source>
        <dbReference type="ARBA" id="ARBA00022741"/>
    </source>
</evidence>
<comment type="caution">
    <text evidence="7">The sequence shown here is derived from an EMBL/GenBank/DDBJ whole genome shotgun (WGS) entry which is preliminary data.</text>
</comment>
<dbReference type="PROSITE" id="PS51221">
    <property type="entry name" value="TTL"/>
    <property type="match status" value="1"/>
</dbReference>
<dbReference type="SUPFAM" id="SSF56059">
    <property type="entry name" value="Glutathione synthetase ATP-binding domain-like"/>
    <property type="match status" value="1"/>
</dbReference>
<proteinExistence type="inferred from homology"/>
<dbReference type="InParanoid" id="A0A2J7QZ67"/>
<comment type="similarity">
    <text evidence="1">Belongs to the tubulin--tyrosine ligase family.</text>
</comment>
<keyword evidence="5" id="KW-0067">ATP-binding</keyword>
<dbReference type="Proteomes" id="UP000235965">
    <property type="component" value="Unassembled WGS sequence"/>
</dbReference>
<dbReference type="PANTHER" id="PTHR12241">
    <property type="entry name" value="TUBULIN POLYGLUTAMYLASE"/>
    <property type="match status" value="1"/>
</dbReference>
<dbReference type="GO" id="GO:0005874">
    <property type="term" value="C:microtubule"/>
    <property type="evidence" value="ECO:0007669"/>
    <property type="project" value="UniProtKB-KW"/>
</dbReference>
<keyword evidence="3" id="KW-0493">Microtubule</keyword>
<organism evidence="7 8">
    <name type="scientific">Cryptotermes secundus</name>
    <dbReference type="NCBI Taxonomy" id="105785"/>
    <lineage>
        <taxon>Eukaryota</taxon>
        <taxon>Metazoa</taxon>
        <taxon>Ecdysozoa</taxon>
        <taxon>Arthropoda</taxon>
        <taxon>Hexapoda</taxon>
        <taxon>Insecta</taxon>
        <taxon>Pterygota</taxon>
        <taxon>Neoptera</taxon>
        <taxon>Polyneoptera</taxon>
        <taxon>Dictyoptera</taxon>
        <taxon>Blattodea</taxon>
        <taxon>Blattoidea</taxon>
        <taxon>Termitoidae</taxon>
        <taxon>Kalotermitidae</taxon>
        <taxon>Cryptotermitinae</taxon>
        <taxon>Cryptotermes</taxon>
    </lineage>
</organism>
<dbReference type="Gene3D" id="3.30.470.20">
    <property type="entry name" value="ATP-grasp fold, B domain"/>
    <property type="match status" value="1"/>
</dbReference>
<dbReference type="AlphaFoldDB" id="A0A2J7QZ67"/>
<dbReference type="GO" id="GO:0000226">
    <property type="term" value="P:microtubule cytoskeleton organization"/>
    <property type="evidence" value="ECO:0007669"/>
    <property type="project" value="TreeGrafter"/>
</dbReference>
<evidence type="ECO:0008006" key="9">
    <source>
        <dbReference type="Google" id="ProtNLM"/>
    </source>
</evidence>
<feature type="compositionally biased region" description="Basic and acidic residues" evidence="6">
    <location>
        <begin position="593"/>
        <end position="609"/>
    </location>
</feature>
<evidence type="ECO:0000256" key="5">
    <source>
        <dbReference type="ARBA" id="ARBA00022840"/>
    </source>
</evidence>
<protein>
    <recommendedName>
        <fullName evidence="9">Tubulin polyglutamylase ttll6</fullName>
    </recommendedName>
</protein>
<dbReference type="EMBL" id="NEVH01009073">
    <property type="protein sequence ID" value="PNF33878.1"/>
    <property type="molecule type" value="Genomic_DNA"/>
</dbReference>
<accession>A0A2J7QZ67</accession>
<gene>
    <name evidence="7" type="ORF">B7P43_G06735</name>
</gene>
<evidence type="ECO:0000256" key="6">
    <source>
        <dbReference type="SAM" id="MobiDB-lite"/>
    </source>
</evidence>
<keyword evidence="8" id="KW-1185">Reference proteome</keyword>
<name>A0A2J7QZ67_9NEOP</name>
<feature type="region of interest" description="Disordered" evidence="6">
    <location>
        <begin position="584"/>
        <end position="612"/>
    </location>
</feature>
<dbReference type="InterPro" id="IPR004344">
    <property type="entry name" value="TTL/TTLL_fam"/>
</dbReference>
<dbReference type="FunFam" id="3.30.470.20:FF:000009">
    <property type="entry name" value="tubulin polyglutamylase TTLL5 isoform X1"/>
    <property type="match status" value="1"/>
</dbReference>
<evidence type="ECO:0000256" key="1">
    <source>
        <dbReference type="ARBA" id="ARBA00006820"/>
    </source>
</evidence>
<dbReference type="PANTHER" id="PTHR12241:SF161">
    <property type="entry name" value="TUBULIN POLYGLUTAMYLASE TTLL6"/>
    <property type="match status" value="1"/>
</dbReference>
<dbReference type="GO" id="GO:0036064">
    <property type="term" value="C:ciliary basal body"/>
    <property type="evidence" value="ECO:0007669"/>
    <property type="project" value="TreeGrafter"/>
</dbReference>
<evidence type="ECO:0000256" key="2">
    <source>
        <dbReference type="ARBA" id="ARBA00022598"/>
    </source>
</evidence>
<dbReference type="OrthoDB" id="202825at2759"/>
<dbReference type="Pfam" id="PF03133">
    <property type="entry name" value="TTL"/>
    <property type="match status" value="1"/>
</dbReference>
<keyword evidence="2" id="KW-0436">Ligase</keyword>
<dbReference type="FunCoup" id="A0A2J7QZ67">
    <property type="interactions" value="7"/>
</dbReference>
<reference evidence="7 8" key="1">
    <citation type="submission" date="2017-12" db="EMBL/GenBank/DDBJ databases">
        <title>Hemimetabolous genomes reveal molecular basis of termite eusociality.</title>
        <authorList>
            <person name="Harrison M.C."/>
            <person name="Jongepier E."/>
            <person name="Robertson H.M."/>
            <person name="Arning N."/>
            <person name="Bitard-Feildel T."/>
            <person name="Chao H."/>
            <person name="Childers C.P."/>
            <person name="Dinh H."/>
            <person name="Doddapaneni H."/>
            <person name="Dugan S."/>
            <person name="Gowin J."/>
            <person name="Greiner C."/>
            <person name="Han Y."/>
            <person name="Hu H."/>
            <person name="Hughes D.S.T."/>
            <person name="Huylmans A.-K."/>
            <person name="Kemena C."/>
            <person name="Kremer L.P.M."/>
            <person name="Lee S.L."/>
            <person name="Lopez-Ezquerra A."/>
            <person name="Mallet L."/>
            <person name="Monroy-Kuhn J.M."/>
            <person name="Moser A."/>
            <person name="Murali S.C."/>
            <person name="Muzny D.M."/>
            <person name="Otani S."/>
            <person name="Piulachs M.-D."/>
            <person name="Poelchau M."/>
            <person name="Qu J."/>
            <person name="Schaub F."/>
            <person name="Wada-Katsumata A."/>
            <person name="Worley K.C."/>
            <person name="Xie Q."/>
            <person name="Ylla G."/>
            <person name="Poulsen M."/>
            <person name="Gibbs R.A."/>
            <person name="Schal C."/>
            <person name="Richards S."/>
            <person name="Belles X."/>
            <person name="Korb J."/>
            <person name="Bornberg-Bauer E."/>
        </authorList>
    </citation>
    <scope>NUCLEOTIDE SEQUENCE [LARGE SCALE GENOMIC DNA]</scope>
    <source>
        <tissue evidence="7">Whole body</tissue>
    </source>
</reference>
<dbReference type="GO" id="GO:0070740">
    <property type="term" value="F:tubulin-glutamic acid ligase activity"/>
    <property type="evidence" value="ECO:0007669"/>
    <property type="project" value="TreeGrafter"/>
</dbReference>
<sequence>MNSGRGRKMVPVVRPSKMVELVNYWGSSSKINSEGSHSHVEYIMTKDEEDGRVGAARALDDVHNKLPRIQELPIPENFSQDCDEERKYEHNAQITEQCAEPLHVLHKPAVPEKIAIESERELSPNEEGHKGRWKKKKRRHRVTICTTNCKYEVVRQIAMKLGMMDVCEDDSWNLYWTDTSVSIERVKEMKRFQKINHFPGMSEICRKDLLARNLNRMFKMFPNEYNFFPKTWCLPADYRELVAYAQTAKNQTYICKPETGCQGRGIYITKHITEIKPHDKIVCQIYISRPFLVDGFKFDLRLYVLITSCDPLRIYVYNEGLVRLATSRYQEPTVTNTSNVFMHLTNYSVNKHSHTYIVDDEAGSKRKISTLTNWLLKKNYDVQEMWSNIDDVIVKTLVAAHPVLKHSYHACFPAHDFTYACFELLGFDILLDYRLKPYLLEVNHSPSFHIDAQIDCDVKESLLKDTFIILNLKQSDKRKVLEEDRRRVRERLLQGINHKEIEQRNNAAASSGSSPQDHWKGHSAWEESHLGNYHCVYPCLGYDKYEQFFHQNQGSLFQDTAASRAREEYARMQREELQVKAKAGYRKAGQKNKNVDKLQPESPLSRESKTAPAIKKRYMLPKRVAEKKLSFLNSFEPGQIVECEERTRNIRMAERDFLLKRLGIAGQIVNAMKKNGSVRLDREKQFNLYRKMYNSSHAIDEESSKLPSMFSSATKPHFPHHINRSNFVINPNPRLSITCNNAPIFKRPHVPHDTWLEGISKEKDVRFTKSHVARSITNTYKLQEVVRRKLQHNS</sequence>